<dbReference type="Gene3D" id="1.25.40.990">
    <property type="match status" value="1"/>
</dbReference>
<evidence type="ECO:0000259" key="2">
    <source>
        <dbReference type="Pfam" id="PF03399"/>
    </source>
</evidence>
<feature type="compositionally biased region" description="Basic and acidic residues" evidence="1">
    <location>
        <begin position="398"/>
        <end position="408"/>
    </location>
</feature>
<feature type="compositionally biased region" description="Low complexity" evidence="1">
    <location>
        <begin position="300"/>
        <end position="311"/>
    </location>
</feature>
<feature type="domain" description="SAC3/GANP/THP3 conserved" evidence="2">
    <location>
        <begin position="483"/>
        <end position="662"/>
    </location>
</feature>
<evidence type="ECO:0000313" key="3">
    <source>
        <dbReference type="EMBL" id="CAB9505121.1"/>
    </source>
</evidence>
<dbReference type="InterPro" id="IPR005062">
    <property type="entry name" value="SAC3/GANP/THP3_conserved"/>
</dbReference>
<feature type="compositionally biased region" description="Basic and acidic residues" evidence="1">
    <location>
        <begin position="320"/>
        <end position="333"/>
    </location>
</feature>
<dbReference type="GO" id="GO:0006406">
    <property type="term" value="P:mRNA export from nucleus"/>
    <property type="evidence" value="ECO:0007669"/>
    <property type="project" value="TreeGrafter"/>
</dbReference>
<feature type="compositionally biased region" description="Low complexity" evidence="1">
    <location>
        <begin position="211"/>
        <end position="255"/>
    </location>
</feature>
<feature type="region of interest" description="Disordered" evidence="1">
    <location>
        <begin position="200"/>
        <end position="464"/>
    </location>
</feature>
<dbReference type="PANTHER" id="PTHR12436:SF3">
    <property type="entry name" value="GERMINAL-CENTER ASSOCIATED NUCLEAR PROTEIN"/>
    <property type="match status" value="1"/>
</dbReference>
<feature type="compositionally biased region" description="Low complexity" evidence="1">
    <location>
        <begin position="41"/>
        <end position="53"/>
    </location>
</feature>
<feature type="compositionally biased region" description="Low complexity" evidence="1">
    <location>
        <begin position="102"/>
        <end position="143"/>
    </location>
</feature>
<evidence type="ECO:0000256" key="1">
    <source>
        <dbReference type="SAM" id="MobiDB-lite"/>
    </source>
</evidence>
<name>A0A9N8H8J9_9STRA</name>
<feature type="compositionally biased region" description="Polar residues" evidence="1">
    <location>
        <begin position="200"/>
        <end position="210"/>
    </location>
</feature>
<feature type="compositionally biased region" description="Polar residues" evidence="1">
    <location>
        <begin position="262"/>
        <end position="276"/>
    </location>
</feature>
<feature type="region of interest" description="Disordered" evidence="1">
    <location>
        <begin position="1661"/>
        <end position="1809"/>
    </location>
</feature>
<feature type="region of interest" description="Disordered" evidence="1">
    <location>
        <begin position="939"/>
        <end position="986"/>
    </location>
</feature>
<keyword evidence="4" id="KW-1185">Reference proteome</keyword>
<dbReference type="GO" id="GO:0070390">
    <property type="term" value="C:transcription export complex 2"/>
    <property type="evidence" value="ECO:0007669"/>
    <property type="project" value="TreeGrafter"/>
</dbReference>
<dbReference type="EMBL" id="CAICTM010000218">
    <property type="protein sequence ID" value="CAB9505121.1"/>
    <property type="molecule type" value="Genomic_DNA"/>
</dbReference>
<evidence type="ECO:0000313" key="4">
    <source>
        <dbReference type="Proteomes" id="UP001153069"/>
    </source>
</evidence>
<feature type="compositionally biased region" description="Basic and acidic residues" evidence="1">
    <location>
        <begin position="1016"/>
        <end position="1117"/>
    </location>
</feature>
<reference evidence="3" key="1">
    <citation type="submission" date="2020-06" db="EMBL/GenBank/DDBJ databases">
        <authorList>
            <consortium name="Plant Systems Biology data submission"/>
        </authorList>
    </citation>
    <scope>NUCLEOTIDE SEQUENCE</scope>
    <source>
        <strain evidence="3">D6</strain>
    </source>
</reference>
<proteinExistence type="predicted"/>
<comment type="caution">
    <text evidence="3">The sequence shown here is derived from an EMBL/GenBank/DDBJ whole genome shotgun (WGS) entry which is preliminary data.</text>
</comment>
<dbReference type="Pfam" id="PF03399">
    <property type="entry name" value="SAC3_GANP"/>
    <property type="match status" value="2"/>
</dbReference>
<dbReference type="PANTHER" id="PTHR12436">
    <property type="entry name" value="80 KDA MCM3-ASSOCIATED PROTEIN"/>
    <property type="match status" value="1"/>
</dbReference>
<organism evidence="3 4">
    <name type="scientific">Seminavis robusta</name>
    <dbReference type="NCBI Taxonomy" id="568900"/>
    <lineage>
        <taxon>Eukaryota</taxon>
        <taxon>Sar</taxon>
        <taxon>Stramenopiles</taxon>
        <taxon>Ochrophyta</taxon>
        <taxon>Bacillariophyta</taxon>
        <taxon>Bacillariophyceae</taxon>
        <taxon>Bacillariophycidae</taxon>
        <taxon>Naviculales</taxon>
        <taxon>Naviculaceae</taxon>
        <taxon>Seminavis</taxon>
    </lineage>
</organism>
<feature type="compositionally biased region" description="Low complexity" evidence="1">
    <location>
        <begin position="60"/>
        <end position="78"/>
    </location>
</feature>
<feature type="compositionally biased region" description="Polar residues" evidence="1">
    <location>
        <begin position="1756"/>
        <end position="1766"/>
    </location>
</feature>
<feature type="compositionally biased region" description="Basic and acidic residues" evidence="1">
    <location>
        <begin position="340"/>
        <end position="349"/>
    </location>
</feature>
<feature type="compositionally biased region" description="Low complexity" evidence="1">
    <location>
        <begin position="354"/>
        <end position="377"/>
    </location>
</feature>
<feature type="domain" description="SAC3/GANP/THP3 conserved" evidence="2">
    <location>
        <begin position="731"/>
        <end position="871"/>
    </location>
</feature>
<dbReference type="Proteomes" id="UP001153069">
    <property type="component" value="Unassembled WGS sequence"/>
</dbReference>
<dbReference type="OrthoDB" id="264795at2759"/>
<feature type="region of interest" description="Disordered" evidence="1">
    <location>
        <begin position="1015"/>
        <end position="1117"/>
    </location>
</feature>
<sequence>MSGFGGGFGNPAPAPGFGFGGAPAPAFGSSGFGSPPPAAPAPTGFGNANTSSPFGGGFGAPASAPTTFAAPASFGNAQPQPPFGAAPASSGFGTPGFGAAPSSGFGQPSSGFGSTGFGNSSSNSDNSMFGAPFGQQQPPQQQQGTQMMDVPNPFGGGAPAPSVSFGMSSNVVTGGNAPMNNASGGGMSFAAPASSTFGGNNNNIDNSTSFSSNPFGGSAAPSAPFGAAPASGMTFGSSSSSSQQQQHNRQQSSGSVEMGGSDSPTPMTAFGSTFHSTSDRGMDGSLSPIPEDNTMGDPFGSASGNAAGAPSSAPPPQQDGKADELARLKAKIEAKRKKLADRMKNKDGGNNDDSAAAASAAAGTSSSQQQQRQPKQSQESHRNRRNRGAASPGPEDSSDQKSRAERNAIRFATTTTNTATRSHLPSELRGQQQSGAPSGRPSATASSAIGGGGRPSVTSAVGGEANREDLASAKSLIGTCMYMCPDEELVRRERENDIQLLEMPDPGGVHPPQWGLRNTVVKRFRRSAADYKLDVPEWIRPPDVLEEVCAYLEEWVMERDRQGPDRRFPQNGTPNSLDVYQFIWDRTRMIRKDFILSNYVGTGGMCDARAVRCHERIARWHAMCEHQLSHINDFVVQQSQQNIAELGQTIKTLNHFYDDAMGRAYIEVPDDQGRETRTNFNDFSHGCQSDICQGVNPVDYDGSPLTNTADASALSQRLIGKMTVNSPSRGTAECEMRGLYILLVMNNEGGMEVMRYTAALYRERPEIYNSKPVQLALEIFKAKKANNYVRFFKFLRDPGTPYLFACLMFKHIESMRRIAFRMISKTYGAKRRDTGEPIYDAYPLKKLAEILCFDDLDEARAACKHFNITIKPVQLKPGSDGKSGMAEIIFWKQTDFTEPRDEEKNIPIVLRPKKNLKYIESKLNKATRLGVCRGEVSGAGSSLMQLPSKTSTAVSPDAAPSATRAPTSTAPASQPVHVQPSVPVPAPAAFDDEAAKVEELRRRQKALLEAAAKKKKLEEEAKRNAEKERLEAERIRKEREEEKRWLREEKKRKEMERLAEKRRLKEEEEKRKKEQAVREERERKERAAKEALRRQEEARKKAEAEAARKKAEEEERERQRLEAIRKEKERIEREKREAEERRRREEAERIRKEQEMKRLETLRAQEEERKRREALKRKAQEELEQRVDKARKLLLLRRWREQLPRSFQSSRSTRESLGRMDPTFSVSSPFTENFRAEELVSEGSNSRSMAQSQIVDTRKILNRILSEKDPAALDVASLLMNKLQGDGELLHHMRPTGLRMVETEALKTTILLKVAVVLPEPDGLEEESMYESIHTWLNRRLEYGKVDILEDLASAGAGAQNLEVRVLFVKADSWVGPVVCDAALFVIPPEFCSGDWSCSRKIEGIASAFGCIGPDVPRVAYVLGEQFDSEYRETVNEFLGECLQQTETAEFRTFFPVESSVSALERCLKSALKSLIQTFTDDAPLAVEQVSAVKLASKCITDTLWTASVFDSSERARVALSALLKELDKQSHSIEDSWSSWPAGDFATEQGFVLDYFCKDLHLPVAWAYHGFLDRARRVLKELHEAFQEASVPLAVAKMTANAPAALRRECDQLLENRHYRKCIQVALESGFVADEMLFLPQGAAEEIVEAAIRSATGSVGSDLDALDESDNLNNEVDLTGSEDHPSMMESTPATRENAKQKEADESEATDDAGVFKKAQDIFQISRTISPVPPGAMNTPNTVDSPPGSESPPPGVQSNYKRSYSGMSEGDESDSPFRSPVVSGSSTTPRSLLKRPRNASYRSQDEIESSEFTKKLQALYGGGATVDMDVGDTRLSRLVRDLPLQSDQD</sequence>
<feature type="compositionally biased region" description="Low complexity" evidence="1">
    <location>
        <begin position="958"/>
        <end position="981"/>
    </location>
</feature>
<protein>
    <submittedName>
        <fullName evidence="3">SAC3 family protein</fullName>
    </submittedName>
</protein>
<gene>
    <name evidence="3" type="ORF">SEMRO_219_G090470.1</name>
</gene>
<dbReference type="GO" id="GO:0005737">
    <property type="term" value="C:cytoplasm"/>
    <property type="evidence" value="ECO:0007669"/>
    <property type="project" value="TreeGrafter"/>
</dbReference>
<dbReference type="InterPro" id="IPR045107">
    <property type="entry name" value="SAC3/GANP/THP3"/>
</dbReference>
<accession>A0A9N8H8J9</accession>
<feature type="compositionally biased region" description="Polar residues" evidence="1">
    <location>
        <begin position="939"/>
        <end position="954"/>
    </location>
</feature>
<feature type="region of interest" description="Disordered" evidence="1">
    <location>
        <begin position="28"/>
        <end position="161"/>
    </location>
</feature>